<dbReference type="RefSeq" id="WP_220782508.1">
    <property type="nucleotide sequence ID" value="NZ_BPEY01000081.1"/>
</dbReference>
<reference evidence="2" key="1">
    <citation type="submission" date="2021-05" db="EMBL/GenBank/DDBJ databases">
        <title>Molecular characterization for Shewanella algae harboring chromosomal blaOXA-55-like strains isolated from clinical and environment sample.</title>
        <authorList>
            <person name="Ohama Y."/>
            <person name="Aoki K."/>
            <person name="Harada S."/>
            <person name="Moriya K."/>
            <person name="Ishii Y."/>
            <person name="Tateda K."/>
        </authorList>
    </citation>
    <scope>NUCLEOTIDE SEQUENCE</scope>
    <source>
        <strain evidence="2">JCM 11563</strain>
    </source>
</reference>
<keyword evidence="1" id="KW-0732">Signal</keyword>
<evidence type="ECO:0000313" key="3">
    <source>
        <dbReference type="Proteomes" id="UP000887104"/>
    </source>
</evidence>
<name>A0ABQ4PNT3_9GAMM</name>
<proteinExistence type="predicted"/>
<protein>
    <submittedName>
        <fullName evidence="2">Uncharacterized protein</fullName>
    </submittedName>
</protein>
<sequence length="123" mass="13736">MIYCASNKRVISLVLLSAILTLPVQAAGKEQAAAKEQAEEYAIGVMVKSLDAAIALPSEASLNTISHYGTDSRYYVMIRGWLVQELQGVESQLSAYHQDDELKTRLQHKVDFLKQAIRRIDLE</sequence>
<evidence type="ECO:0000256" key="1">
    <source>
        <dbReference type="SAM" id="SignalP"/>
    </source>
</evidence>
<keyword evidence="3" id="KW-1185">Reference proteome</keyword>
<feature type="signal peptide" evidence="1">
    <location>
        <begin position="1"/>
        <end position="26"/>
    </location>
</feature>
<accession>A0ABQ4PNT3</accession>
<gene>
    <name evidence="2" type="ORF">TUM4438_35360</name>
</gene>
<organism evidence="2 3">
    <name type="scientific">Shewanella sairae</name>
    <dbReference type="NCBI Taxonomy" id="190310"/>
    <lineage>
        <taxon>Bacteria</taxon>
        <taxon>Pseudomonadati</taxon>
        <taxon>Pseudomonadota</taxon>
        <taxon>Gammaproteobacteria</taxon>
        <taxon>Alteromonadales</taxon>
        <taxon>Shewanellaceae</taxon>
        <taxon>Shewanella</taxon>
    </lineage>
</organism>
<dbReference type="EMBL" id="BPEY01000081">
    <property type="protein sequence ID" value="GIU50170.1"/>
    <property type="molecule type" value="Genomic_DNA"/>
</dbReference>
<comment type="caution">
    <text evidence="2">The sequence shown here is derived from an EMBL/GenBank/DDBJ whole genome shotgun (WGS) entry which is preliminary data.</text>
</comment>
<evidence type="ECO:0000313" key="2">
    <source>
        <dbReference type="EMBL" id="GIU50170.1"/>
    </source>
</evidence>
<feature type="chain" id="PRO_5045042212" evidence="1">
    <location>
        <begin position="27"/>
        <end position="123"/>
    </location>
</feature>
<dbReference type="Proteomes" id="UP000887104">
    <property type="component" value="Unassembled WGS sequence"/>
</dbReference>